<evidence type="ECO:0000259" key="3">
    <source>
        <dbReference type="Pfam" id="PF00195"/>
    </source>
</evidence>
<dbReference type="InterPro" id="IPR012328">
    <property type="entry name" value="Chalcone/stilbene_synt_C"/>
</dbReference>
<feature type="domain" description="Chalcone/stilbene synthase N-terminal" evidence="3">
    <location>
        <begin position="76"/>
        <end position="205"/>
    </location>
</feature>
<dbReference type="CDD" id="cd00831">
    <property type="entry name" value="CHS_like"/>
    <property type="match status" value="1"/>
</dbReference>
<proteinExistence type="inferred from homology"/>
<dbReference type="EMBL" id="JAHBAY010000001">
    <property type="protein sequence ID" value="MBT0767968.1"/>
    <property type="molecule type" value="Genomic_DNA"/>
</dbReference>
<dbReference type="InterPro" id="IPR011141">
    <property type="entry name" value="Polyketide_synthase_type-III"/>
</dbReference>
<evidence type="ECO:0000256" key="1">
    <source>
        <dbReference type="ARBA" id="ARBA00005531"/>
    </source>
</evidence>
<dbReference type="SUPFAM" id="SSF53901">
    <property type="entry name" value="Thiolase-like"/>
    <property type="match status" value="1"/>
</dbReference>
<protein>
    <submittedName>
        <fullName evidence="5">Type III polyketide synthase</fullName>
    </submittedName>
</protein>
<reference evidence="5 6" key="1">
    <citation type="submission" date="2021-05" db="EMBL/GenBank/DDBJ databases">
        <title>Kineosporia and Streptomyces sp. nov. two new marine actinobacteria isolated from Coral.</title>
        <authorList>
            <person name="Buangrab K."/>
            <person name="Sutthacheep M."/>
            <person name="Yeemin T."/>
            <person name="Harunari E."/>
            <person name="Igarashi Y."/>
            <person name="Kanchanasin P."/>
            <person name="Tanasupawat S."/>
            <person name="Phongsopitanun W."/>
        </authorList>
    </citation>
    <scope>NUCLEOTIDE SEQUENCE [LARGE SCALE GENOMIC DNA]</scope>
    <source>
        <strain evidence="5 6">J2-2</strain>
    </source>
</reference>
<evidence type="ECO:0000313" key="6">
    <source>
        <dbReference type="Proteomes" id="UP001197247"/>
    </source>
</evidence>
<dbReference type="RefSeq" id="WP_214154230.1">
    <property type="nucleotide sequence ID" value="NZ_JAHBAY010000001.1"/>
</dbReference>
<evidence type="ECO:0000313" key="5">
    <source>
        <dbReference type="EMBL" id="MBT0767968.1"/>
    </source>
</evidence>
<dbReference type="PANTHER" id="PTHR11877">
    <property type="entry name" value="HYDROXYMETHYLGLUTARYL-COA SYNTHASE"/>
    <property type="match status" value="1"/>
</dbReference>
<dbReference type="PANTHER" id="PTHR11877:SF46">
    <property type="entry name" value="TYPE III POLYKETIDE SYNTHASE A"/>
    <property type="match status" value="1"/>
</dbReference>
<keyword evidence="6" id="KW-1185">Reference proteome</keyword>
<comment type="caution">
    <text evidence="5">The sequence shown here is derived from an EMBL/GenBank/DDBJ whole genome shotgun (WGS) entry which is preliminary data.</text>
</comment>
<dbReference type="PIRSF" id="PIRSF000451">
    <property type="entry name" value="PKS_III"/>
    <property type="match status" value="1"/>
</dbReference>
<dbReference type="Pfam" id="PF00195">
    <property type="entry name" value="Chal_sti_synt_N"/>
    <property type="match status" value="1"/>
</dbReference>
<evidence type="ECO:0000259" key="4">
    <source>
        <dbReference type="Pfam" id="PF02797"/>
    </source>
</evidence>
<organism evidence="5 6">
    <name type="scientific">Kineosporia corallincola</name>
    <dbReference type="NCBI Taxonomy" id="2835133"/>
    <lineage>
        <taxon>Bacteria</taxon>
        <taxon>Bacillati</taxon>
        <taxon>Actinomycetota</taxon>
        <taxon>Actinomycetes</taxon>
        <taxon>Kineosporiales</taxon>
        <taxon>Kineosporiaceae</taxon>
        <taxon>Kineosporia</taxon>
    </lineage>
</organism>
<gene>
    <name evidence="5" type="ORF">KIH74_03475</name>
</gene>
<dbReference type="Gene3D" id="3.40.47.10">
    <property type="match status" value="2"/>
</dbReference>
<evidence type="ECO:0000256" key="2">
    <source>
        <dbReference type="ARBA" id="ARBA00022679"/>
    </source>
</evidence>
<dbReference type="Proteomes" id="UP001197247">
    <property type="component" value="Unassembled WGS sequence"/>
</dbReference>
<sequence>MSGLRGHRAVITGQGHAVPEPVPQEDIWREVFAPRLNHDRIAGHIFRSAGITTRHAGVDPRHTDVSGWSTGDRMRRYVTEARGLGGEAVTAALAQAGLSSSEIGFFVVVSCTGYATPGLDIMIADQLGMPLDVRRLLVGHMGCYAAIPGLQAAADFVRAQGLPAVLLCVELPSLHLQRSDDPADLQTVVSHALFADAAAALVIEPDAGAGLELLRTTAATVPGTEALMTWDVTAHGFRMGLSPKVPDVLAGQVAEATAELLTPFGHRAGDVAGWAVHPGGRRIVDVVQERLHLPAELAAPSREVLDRYGNCSSPTVLLVLESIRRGRRLESGDPVVLMAFGPGLTLCSALLRTVC</sequence>
<dbReference type="Pfam" id="PF02797">
    <property type="entry name" value="Chal_sti_synt_C"/>
    <property type="match status" value="1"/>
</dbReference>
<dbReference type="InterPro" id="IPR016039">
    <property type="entry name" value="Thiolase-like"/>
</dbReference>
<comment type="similarity">
    <text evidence="1">Belongs to the thiolase-like superfamily. Chalcone/stilbene synthases family.</text>
</comment>
<accession>A0ABS5TD13</accession>
<name>A0ABS5TD13_9ACTN</name>
<dbReference type="InterPro" id="IPR001099">
    <property type="entry name" value="Chalcone/stilbene_synt_N"/>
</dbReference>
<feature type="domain" description="Chalcone/stilbene synthase C-terminal" evidence="4">
    <location>
        <begin position="215"/>
        <end position="354"/>
    </location>
</feature>
<keyword evidence="2" id="KW-0808">Transferase</keyword>